<evidence type="ECO:0000256" key="2">
    <source>
        <dbReference type="ARBA" id="ARBA00005641"/>
    </source>
</evidence>
<comment type="function">
    <text evidence="13">Glucosidase involved in the degradation of cellulosic biomass. Active on lichenan.</text>
</comment>
<evidence type="ECO:0000313" key="20">
    <source>
        <dbReference type="EMBL" id="KAL1901557.1"/>
    </source>
</evidence>
<dbReference type="InterPro" id="IPR001547">
    <property type="entry name" value="Glyco_hydro_5"/>
</dbReference>
<feature type="compositionally biased region" description="Low complexity" evidence="17">
    <location>
        <begin position="97"/>
        <end position="111"/>
    </location>
</feature>
<organism evidence="20 21">
    <name type="scientific">Ceratocystis pirilliformis</name>
    <dbReference type="NCBI Taxonomy" id="259994"/>
    <lineage>
        <taxon>Eukaryota</taxon>
        <taxon>Fungi</taxon>
        <taxon>Dikarya</taxon>
        <taxon>Ascomycota</taxon>
        <taxon>Pezizomycotina</taxon>
        <taxon>Sordariomycetes</taxon>
        <taxon>Hypocreomycetidae</taxon>
        <taxon>Microascales</taxon>
        <taxon>Ceratocystidaceae</taxon>
        <taxon>Ceratocystis</taxon>
    </lineage>
</organism>
<comment type="subcellular location">
    <subcellularLocation>
        <location evidence="1">Cell membrane</location>
        <topology evidence="1">Single-pass type II membrane protein</topology>
    </subcellularLocation>
</comment>
<dbReference type="EMBL" id="JAWDJO010000005">
    <property type="protein sequence ID" value="KAL1901557.1"/>
    <property type="molecule type" value="Genomic_DNA"/>
</dbReference>
<reference evidence="20 21" key="1">
    <citation type="journal article" date="2024" name="IMA Fungus">
        <title>IMA Genome - F19 : A genome assembly and annotation guide to empower mycologists, including annotated draft genome sequences of Ceratocystis pirilliformis, Diaporthe australafricana, Fusarium ophioides, Paecilomyces lecythidis, and Sporothrix stenoceras.</title>
        <authorList>
            <person name="Aylward J."/>
            <person name="Wilson A.M."/>
            <person name="Visagie C.M."/>
            <person name="Spraker J."/>
            <person name="Barnes I."/>
            <person name="Buitendag C."/>
            <person name="Ceriani C."/>
            <person name="Del Mar Angel L."/>
            <person name="du Plessis D."/>
            <person name="Fuchs T."/>
            <person name="Gasser K."/>
            <person name="Kramer D."/>
            <person name="Li W."/>
            <person name="Munsamy K."/>
            <person name="Piso A."/>
            <person name="Price J.L."/>
            <person name="Sonnekus B."/>
            <person name="Thomas C."/>
            <person name="van der Nest A."/>
            <person name="van Dijk A."/>
            <person name="van Heerden A."/>
            <person name="van Vuuren N."/>
            <person name="Yilmaz N."/>
            <person name="Duong T.A."/>
            <person name="van der Merwe N.A."/>
            <person name="Wingfield M.J."/>
            <person name="Wingfield B.D."/>
        </authorList>
    </citation>
    <scope>NUCLEOTIDE SEQUENCE [LARGE SCALE GENOMIC DNA]</scope>
    <source>
        <strain evidence="20 21">CMW 12675</strain>
    </source>
</reference>
<evidence type="ECO:0000256" key="16">
    <source>
        <dbReference type="RuleBase" id="RU361153"/>
    </source>
</evidence>
<keyword evidence="8 18" id="KW-0472">Membrane</keyword>
<evidence type="ECO:0000256" key="10">
    <source>
        <dbReference type="ARBA" id="ARBA00023295"/>
    </source>
</evidence>
<evidence type="ECO:0000259" key="19">
    <source>
        <dbReference type="Pfam" id="PF00150"/>
    </source>
</evidence>
<feature type="domain" description="Glycoside hydrolase family 5" evidence="19">
    <location>
        <begin position="253"/>
        <end position="489"/>
    </location>
</feature>
<keyword evidence="11" id="KW-0961">Cell wall biogenesis/degradation</keyword>
<evidence type="ECO:0000256" key="6">
    <source>
        <dbReference type="ARBA" id="ARBA00022968"/>
    </source>
</evidence>
<dbReference type="SUPFAM" id="SSF51445">
    <property type="entry name" value="(Trans)glycosidases"/>
    <property type="match status" value="1"/>
</dbReference>
<proteinExistence type="inferred from homology"/>
<evidence type="ECO:0000256" key="9">
    <source>
        <dbReference type="ARBA" id="ARBA00023180"/>
    </source>
</evidence>
<evidence type="ECO:0000256" key="11">
    <source>
        <dbReference type="ARBA" id="ARBA00023316"/>
    </source>
</evidence>
<dbReference type="Gene3D" id="3.20.20.80">
    <property type="entry name" value="Glycosidases"/>
    <property type="match status" value="1"/>
</dbReference>
<evidence type="ECO:0000256" key="15">
    <source>
        <dbReference type="ARBA" id="ARBA00041260"/>
    </source>
</evidence>
<dbReference type="Proteomes" id="UP001583280">
    <property type="component" value="Unassembled WGS sequence"/>
</dbReference>
<keyword evidence="4 18" id="KW-0812">Transmembrane</keyword>
<evidence type="ECO:0000256" key="18">
    <source>
        <dbReference type="SAM" id="Phobius"/>
    </source>
</evidence>
<keyword evidence="6" id="KW-0735">Signal-anchor</keyword>
<feature type="region of interest" description="Disordered" evidence="17">
    <location>
        <begin position="73"/>
        <end position="132"/>
    </location>
</feature>
<keyword evidence="3" id="KW-1003">Cell membrane</keyword>
<evidence type="ECO:0000256" key="17">
    <source>
        <dbReference type="SAM" id="MobiDB-lite"/>
    </source>
</evidence>
<dbReference type="EC" id="3.2.1.58" evidence="14"/>
<protein>
    <recommendedName>
        <fullName evidence="14">glucan 1,3-beta-glucosidase</fullName>
        <ecNumber evidence="14">3.2.1.58</ecNumber>
    </recommendedName>
    <alternativeName>
        <fullName evidence="15">Exo-1,3-beta-glucanase D</fullName>
    </alternativeName>
</protein>
<dbReference type="InterPro" id="IPR017853">
    <property type="entry name" value="GH"/>
</dbReference>
<comment type="similarity">
    <text evidence="2 16">Belongs to the glycosyl hydrolase 5 (cellulase A) family.</text>
</comment>
<keyword evidence="21" id="KW-1185">Reference proteome</keyword>
<evidence type="ECO:0000256" key="5">
    <source>
        <dbReference type="ARBA" id="ARBA00022801"/>
    </source>
</evidence>
<evidence type="ECO:0000256" key="12">
    <source>
        <dbReference type="ARBA" id="ARBA00036824"/>
    </source>
</evidence>
<gene>
    <name evidence="20" type="ORF">Cpir12675_000426</name>
</gene>
<accession>A0ABR3ZMW3</accession>
<dbReference type="Pfam" id="PF00150">
    <property type="entry name" value="Cellulase"/>
    <property type="match status" value="1"/>
</dbReference>
<name>A0ABR3ZMW3_9PEZI</name>
<feature type="transmembrane region" description="Helical" evidence="18">
    <location>
        <begin position="42"/>
        <end position="64"/>
    </location>
</feature>
<evidence type="ECO:0000313" key="21">
    <source>
        <dbReference type="Proteomes" id="UP001583280"/>
    </source>
</evidence>
<evidence type="ECO:0000256" key="7">
    <source>
        <dbReference type="ARBA" id="ARBA00022989"/>
    </source>
</evidence>
<evidence type="ECO:0000256" key="3">
    <source>
        <dbReference type="ARBA" id="ARBA00022475"/>
    </source>
</evidence>
<sequence>MLGVPPKQSALDSQVDILLTKHEATPAVASTEISAVQQRKRLLIIGTAVLAALIVIGTIFGVLASQNIIGGSKNSNKSAELAENADTRASGTSNQMTTTSGQSSASATSTASDEDEEDDNNDSEGNSTSCSRIRNIPKDVVGTYLDMTKWMDTTDFNCTWTDATVGNLSLAGLNSTWSDNTRANDKVPPLNTSWGSYMDRPIRGVNVGGWLNLEPFMTPSLFDYSTDLGINDEYTLLKHLGPEKGREVLEKHYSTFITEDDFAAIAAAGLDHVRIPFSYWAVATYEGDPYIKGVSWRYLLRGIEWARKYGLRVKLDLHALPGSQNGWNHSGRAGNITWLSNGTEIAMLNRKRSLDIHKKLGPFFAQERYRNVVAFYGLVNEPGASISTDDLVLWTKEAYDIVSSAGYTGTLVYSDGIRDVNSWSGLLEGYGDSLSIDTHIYIIFTQQLLNKTRAEKVDFACTKWSEDRDENIAKVGPTMVGEWSVADNDCTKFLNGANTGARWDGSFETNNGMSWCPTQDDRCTCEHSLGSPKDYSDSYKSFLYTFATAQMEAYEHSWGWFYWSWKTENAPLFSYQAGIEYGFLPKLAYERLRDCTKPVPDFGEWPEYQ</sequence>
<evidence type="ECO:0000256" key="13">
    <source>
        <dbReference type="ARBA" id="ARBA00037126"/>
    </source>
</evidence>
<keyword evidence="7 18" id="KW-1133">Transmembrane helix</keyword>
<comment type="caution">
    <text evidence="20">The sequence shown here is derived from an EMBL/GenBank/DDBJ whole genome shotgun (WGS) entry which is preliminary data.</text>
</comment>
<feature type="compositionally biased region" description="Polar residues" evidence="17">
    <location>
        <begin position="87"/>
        <end position="96"/>
    </location>
</feature>
<evidence type="ECO:0000256" key="8">
    <source>
        <dbReference type="ARBA" id="ARBA00023136"/>
    </source>
</evidence>
<evidence type="ECO:0000256" key="14">
    <source>
        <dbReference type="ARBA" id="ARBA00038929"/>
    </source>
</evidence>
<feature type="compositionally biased region" description="Acidic residues" evidence="17">
    <location>
        <begin position="112"/>
        <end position="122"/>
    </location>
</feature>
<dbReference type="PANTHER" id="PTHR31297">
    <property type="entry name" value="GLUCAN ENDO-1,6-BETA-GLUCOSIDASE B"/>
    <property type="match status" value="1"/>
</dbReference>
<keyword evidence="10 16" id="KW-0326">Glycosidase</keyword>
<keyword evidence="5 16" id="KW-0378">Hydrolase</keyword>
<dbReference type="PANTHER" id="PTHR31297:SF34">
    <property type="entry name" value="GLUCAN 1,3-BETA-GLUCOSIDASE 2"/>
    <property type="match status" value="1"/>
</dbReference>
<comment type="catalytic activity">
    <reaction evidence="12">
        <text>Successive hydrolysis of beta-D-glucose units from the non-reducing ends of (1-&gt;3)-beta-D-glucans, releasing alpha-glucose.</text>
        <dbReference type="EC" id="3.2.1.58"/>
    </reaction>
</comment>
<keyword evidence="9" id="KW-0325">Glycoprotein</keyword>
<evidence type="ECO:0000256" key="4">
    <source>
        <dbReference type="ARBA" id="ARBA00022692"/>
    </source>
</evidence>
<evidence type="ECO:0000256" key="1">
    <source>
        <dbReference type="ARBA" id="ARBA00004401"/>
    </source>
</evidence>
<dbReference type="InterPro" id="IPR050386">
    <property type="entry name" value="Glycosyl_hydrolase_5"/>
</dbReference>